<evidence type="ECO:0000313" key="2">
    <source>
        <dbReference type="Proteomes" id="UP001319180"/>
    </source>
</evidence>
<reference evidence="1 2" key="1">
    <citation type="submission" date="2021-05" db="EMBL/GenBank/DDBJ databases">
        <title>A Polyphasic approach of four new species of the genus Ohtaekwangia: Ohtaekwangia histidinii sp. nov., Ohtaekwangia cretensis sp. nov., Ohtaekwangia indiensis sp. nov., Ohtaekwangia reichenbachii sp. nov. from diverse environment.</title>
        <authorList>
            <person name="Octaviana S."/>
        </authorList>
    </citation>
    <scope>NUCLEOTIDE SEQUENCE [LARGE SCALE GENOMIC DNA]</scope>
    <source>
        <strain evidence="1 2">PWU37</strain>
    </source>
</reference>
<evidence type="ECO:0000313" key="1">
    <source>
        <dbReference type="EMBL" id="MBT1690492.1"/>
    </source>
</evidence>
<dbReference type="EMBL" id="JAHESC010000069">
    <property type="protein sequence ID" value="MBT1690492.1"/>
    <property type="molecule type" value="Genomic_DNA"/>
</dbReference>
<dbReference type="Proteomes" id="UP001319180">
    <property type="component" value="Unassembled WGS sequence"/>
</dbReference>
<gene>
    <name evidence="1" type="ORF">KK078_28260</name>
</gene>
<organism evidence="1 2">
    <name type="scientific">Dawidia soli</name>
    <dbReference type="NCBI Taxonomy" id="2782352"/>
    <lineage>
        <taxon>Bacteria</taxon>
        <taxon>Pseudomonadati</taxon>
        <taxon>Bacteroidota</taxon>
        <taxon>Cytophagia</taxon>
        <taxon>Cytophagales</taxon>
        <taxon>Chryseotaleaceae</taxon>
        <taxon>Dawidia</taxon>
    </lineage>
</organism>
<protein>
    <submittedName>
        <fullName evidence="1">Uncharacterized protein</fullName>
    </submittedName>
</protein>
<comment type="caution">
    <text evidence="1">The sequence shown here is derived from an EMBL/GenBank/DDBJ whole genome shotgun (WGS) entry which is preliminary data.</text>
</comment>
<keyword evidence="2" id="KW-1185">Reference proteome</keyword>
<sequence length="151" mass="17448">MYVKNLEYGGFTIPPDIVEALAVIHDDIRITREDMRFRRSVERDKNVGPCGLKPGEYDLVTIQAYLNKVDEQAIRLGDRPEDITRGAFNVYMGLRLEEHLIRSGVIVDPESLAFLNSGGYRSEDTIYAIRRREFRKEMKAIRKKLSEILKS</sequence>
<accession>A0AAP2DJA4</accession>
<dbReference type="AlphaFoldDB" id="A0AAP2DJA4"/>
<name>A0AAP2DJA4_9BACT</name>
<proteinExistence type="predicted"/>
<dbReference type="RefSeq" id="WP_254093906.1">
    <property type="nucleotide sequence ID" value="NZ_JAHESC010000069.1"/>
</dbReference>